<name>A0A6L9E7A2_9FLAO</name>
<dbReference type="RefSeq" id="WP_161433325.1">
    <property type="nucleotide sequence ID" value="NZ_WXYO01000001.1"/>
</dbReference>
<feature type="domain" description="Inhibitor I9" evidence="8">
    <location>
        <begin position="72"/>
        <end position="170"/>
    </location>
</feature>
<evidence type="ECO:0000256" key="6">
    <source>
        <dbReference type="RuleBase" id="RU003355"/>
    </source>
</evidence>
<evidence type="ECO:0000259" key="7">
    <source>
        <dbReference type="Pfam" id="PF00082"/>
    </source>
</evidence>
<dbReference type="Pfam" id="PF05922">
    <property type="entry name" value="Inhibitor_I9"/>
    <property type="match status" value="1"/>
</dbReference>
<dbReference type="InterPro" id="IPR050131">
    <property type="entry name" value="Peptidase_S8_subtilisin-like"/>
</dbReference>
<dbReference type="Gene3D" id="3.30.70.80">
    <property type="entry name" value="Peptidase S8 propeptide/proteinase inhibitor I9"/>
    <property type="match status" value="1"/>
</dbReference>
<organism evidence="9 10">
    <name type="scientific">Poritiphilus flavus</name>
    <dbReference type="NCBI Taxonomy" id="2697053"/>
    <lineage>
        <taxon>Bacteria</taxon>
        <taxon>Pseudomonadati</taxon>
        <taxon>Bacteroidota</taxon>
        <taxon>Flavobacteriia</taxon>
        <taxon>Flavobacteriales</taxon>
        <taxon>Flavobacteriaceae</taxon>
        <taxon>Poritiphilus</taxon>
    </lineage>
</organism>
<sequence length="478" mass="51043">MFTPINILLTTNIYFFMRKNFLTTLVICLIIVSCSKVENEEVTPINAATPADLKLVNPNQQEKKAIPIPGQYMVTLKDGTFETVSSLKGKINSLSKLAKGDQKAAYKGVSDLVLQTLKDPEIFDFGIDNTKITKAFSFALNGFMAEGLTDQEAAILENDPRVDFVEQDYEATNLINYTVSAATASTAMSTQSTPWGITRVGGAIDATSNTNAVWVIDTGIDLDHEDLNVDTSRSVTYVTTESDANDLGGHGTHCAGTIAAKDNGIGVVGVAAGASLVAVKVLDKDGGASSFGWITNGIDYVTANASAGDVANLSLGFTNVKAWDRATKRLANSGVKVAVAAGNDYDNCSNQSPARVNHSNVYTVSSIADGDYWSRFSNYGSPVDYAAPGSDVLSTTPDDNYEYYSGTSMATPHVAGILLLGNVVSDGVPSGAYWEVAYYPELGGYWWTGAYSPTNIYTYSLYRYDVDGNDDPIATHGL</sequence>
<dbReference type="SUPFAM" id="SSF52743">
    <property type="entry name" value="Subtilisin-like"/>
    <property type="match status" value="1"/>
</dbReference>
<comment type="similarity">
    <text evidence="1 5 6">Belongs to the peptidase S8 family.</text>
</comment>
<reference evidence="9 10" key="1">
    <citation type="submission" date="2020-01" db="EMBL/GenBank/DDBJ databases">
        <title>Bacteria diversity of Porities sp.</title>
        <authorList>
            <person name="Wang G."/>
        </authorList>
    </citation>
    <scope>NUCLEOTIDE SEQUENCE [LARGE SCALE GENOMIC DNA]</scope>
    <source>
        <strain evidence="9 10">R33</strain>
    </source>
</reference>
<proteinExistence type="inferred from homology"/>
<comment type="caution">
    <text evidence="9">The sequence shown here is derived from an EMBL/GenBank/DDBJ whole genome shotgun (WGS) entry which is preliminary data.</text>
</comment>
<dbReference type="PROSITE" id="PS00138">
    <property type="entry name" value="SUBTILASE_SER"/>
    <property type="match status" value="1"/>
</dbReference>
<dbReference type="InterPro" id="IPR015500">
    <property type="entry name" value="Peptidase_S8_subtilisin-rel"/>
</dbReference>
<dbReference type="AlphaFoldDB" id="A0A6L9E7A2"/>
<dbReference type="InterPro" id="IPR036852">
    <property type="entry name" value="Peptidase_S8/S53_dom_sf"/>
</dbReference>
<feature type="active site" description="Charge relay system" evidence="5">
    <location>
        <position position="250"/>
    </location>
</feature>
<dbReference type="SUPFAM" id="SSF54897">
    <property type="entry name" value="Protease propeptides/inhibitors"/>
    <property type="match status" value="1"/>
</dbReference>
<evidence type="ECO:0000256" key="3">
    <source>
        <dbReference type="ARBA" id="ARBA00022801"/>
    </source>
</evidence>
<evidence type="ECO:0000313" key="9">
    <source>
        <dbReference type="EMBL" id="NAS10521.1"/>
    </source>
</evidence>
<dbReference type="PROSITE" id="PS51892">
    <property type="entry name" value="SUBTILASE"/>
    <property type="match status" value="1"/>
</dbReference>
<gene>
    <name evidence="9" type="ORF">GTQ38_00810</name>
</gene>
<evidence type="ECO:0000313" key="10">
    <source>
        <dbReference type="Proteomes" id="UP000475249"/>
    </source>
</evidence>
<dbReference type="Proteomes" id="UP000475249">
    <property type="component" value="Unassembled WGS sequence"/>
</dbReference>
<dbReference type="InterPro" id="IPR037045">
    <property type="entry name" value="S8pro/Inhibitor_I9_sf"/>
</dbReference>
<dbReference type="InterPro" id="IPR023827">
    <property type="entry name" value="Peptidase_S8_Asp-AS"/>
</dbReference>
<evidence type="ECO:0000256" key="2">
    <source>
        <dbReference type="ARBA" id="ARBA00022670"/>
    </source>
</evidence>
<dbReference type="GO" id="GO:0004252">
    <property type="term" value="F:serine-type endopeptidase activity"/>
    <property type="evidence" value="ECO:0007669"/>
    <property type="project" value="UniProtKB-UniRule"/>
</dbReference>
<dbReference type="Gene3D" id="3.40.50.200">
    <property type="entry name" value="Peptidase S8/S53 domain"/>
    <property type="match status" value="1"/>
</dbReference>
<dbReference type="PANTHER" id="PTHR43806:SF11">
    <property type="entry name" value="CEREVISIN-RELATED"/>
    <property type="match status" value="1"/>
</dbReference>
<dbReference type="InterPro" id="IPR000209">
    <property type="entry name" value="Peptidase_S8/S53_dom"/>
</dbReference>
<feature type="domain" description="Peptidase S8/S53" evidence="7">
    <location>
        <begin position="213"/>
        <end position="419"/>
    </location>
</feature>
<dbReference type="Pfam" id="PF00082">
    <property type="entry name" value="Peptidase_S8"/>
    <property type="match status" value="1"/>
</dbReference>
<dbReference type="GO" id="GO:0006508">
    <property type="term" value="P:proteolysis"/>
    <property type="evidence" value="ECO:0007669"/>
    <property type="project" value="UniProtKB-KW"/>
</dbReference>
<dbReference type="PROSITE" id="PS00136">
    <property type="entry name" value="SUBTILASE_ASP"/>
    <property type="match status" value="1"/>
</dbReference>
<evidence type="ECO:0000256" key="4">
    <source>
        <dbReference type="ARBA" id="ARBA00022825"/>
    </source>
</evidence>
<keyword evidence="2 5" id="KW-0645">Protease</keyword>
<dbReference type="PRINTS" id="PR00723">
    <property type="entry name" value="SUBTILISIN"/>
</dbReference>
<dbReference type="GO" id="GO:0005615">
    <property type="term" value="C:extracellular space"/>
    <property type="evidence" value="ECO:0007669"/>
    <property type="project" value="TreeGrafter"/>
</dbReference>
<feature type="active site" description="Charge relay system" evidence="5">
    <location>
        <position position="408"/>
    </location>
</feature>
<keyword evidence="3 5" id="KW-0378">Hydrolase</keyword>
<dbReference type="EMBL" id="WXYO01000001">
    <property type="protein sequence ID" value="NAS10521.1"/>
    <property type="molecule type" value="Genomic_DNA"/>
</dbReference>
<keyword evidence="10" id="KW-1185">Reference proteome</keyword>
<keyword evidence="4 5" id="KW-0720">Serine protease</keyword>
<dbReference type="InterPro" id="IPR010259">
    <property type="entry name" value="S8pro/Inhibitor_I9"/>
</dbReference>
<accession>A0A6L9E7A2</accession>
<feature type="active site" description="Charge relay system" evidence="5">
    <location>
        <position position="217"/>
    </location>
</feature>
<evidence type="ECO:0000256" key="1">
    <source>
        <dbReference type="ARBA" id="ARBA00011073"/>
    </source>
</evidence>
<evidence type="ECO:0000256" key="5">
    <source>
        <dbReference type="PROSITE-ProRule" id="PRU01240"/>
    </source>
</evidence>
<dbReference type="InterPro" id="IPR022398">
    <property type="entry name" value="Peptidase_S8_His-AS"/>
</dbReference>
<dbReference type="InterPro" id="IPR023828">
    <property type="entry name" value="Peptidase_S8_Ser-AS"/>
</dbReference>
<dbReference type="PANTHER" id="PTHR43806">
    <property type="entry name" value="PEPTIDASE S8"/>
    <property type="match status" value="1"/>
</dbReference>
<dbReference type="PROSITE" id="PS00137">
    <property type="entry name" value="SUBTILASE_HIS"/>
    <property type="match status" value="1"/>
</dbReference>
<protein>
    <submittedName>
        <fullName evidence="9">S8 family serine peptidase</fullName>
    </submittedName>
</protein>
<evidence type="ECO:0000259" key="8">
    <source>
        <dbReference type="Pfam" id="PF05922"/>
    </source>
</evidence>